<feature type="transmembrane region" description="Helical" evidence="5">
    <location>
        <begin position="75"/>
        <end position="94"/>
    </location>
</feature>
<protein>
    <recommendedName>
        <fullName evidence="5">Probable membrane transporter protein</fullName>
    </recommendedName>
</protein>
<sequence>MYLILGAVVGFFAGLLGIGGGLLVVPALTFMFTAQDFPPDRILHLALGTTMATIIFTSAASLYTHHRHAAVNWIIFRYMTPAIVIGTLAGTVLAGTLSSSILRIIFTLFICYAATSMLLKLISSPKSGTKLCADSNQNFYPLPKKTVFFTVGGIIGTISSLVAIGGGILTVPFLTLRQIRLQHAIGTAAAIGFPIALAGTIGYIANGIAQTQHLPLHSLGYVYLPALGWLILGSMLTAPLGARTTHSTRTATLKKLFIVLLYGLAGKMLYDLFV</sequence>
<feature type="transmembrane region" description="Helical" evidence="5">
    <location>
        <begin position="42"/>
        <end position="63"/>
    </location>
</feature>
<feature type="transmembrane region" description="Helical" evidence="5">
    <location>
        <begin position="147"/>
        <end position="176"/>
    </location>
</feature>
<feature type="transmembrane region" description="Helical" evidence="5">
    <location>
        <begin position="6"/>
        <end position="30"/>
    </location>
</feature>
<dbReference type="PANTHER" id="PTHR43483:SF3">
    <property type="entry name" value="MEMBRANE TRANSPORTER PROTEIN HI_0806-RELATED"/>
    <property type="match status" value="1"/>
</dbReference>
<comment type="similarity">
    <text evidence="5">Belongs to the 4-toluene sulfonate uptake permease (TSUP) (TC 2.A.102) family.</text>
</comment>
<feature type="transmembrane region" description="Helical" evidence="5">
    <location>
        <begin position="188"/>
        <end position="209"/>
    </location>
</feature>
<dbReference type="Pfam" id="PF01925">
    <property type="entry name" value="TauE"/>
    <property type="match status" value="1"/>
</dbReference>
<evidence type="ECO:0000256" key="2">
    <source>
        <dbReference type="ARBA" id="ARBA00022692"/>
    </source>
</evidence>
<dbReference type="GO" id="GO:0005886">
    <property type="term" value="C:plasma membrane"/>
    <property type="evidence" value="ECO:0007669"/>
    <property type="project" value="UniProtKB-SubCell"/>
</dbReference>
<dbReference type="EMBL" id="FOCP01000009">
    <property type="protein sequence ID" value="SEN17843.1"/>
    <property type="molecule type" value="Genomic_DNA"/>
</dbReference>
<proteinExistence type="inferred from homology"/>
<evidence type="ECO:0000313" key="7">
    <source>
        <dbReference type="Proteomes" id="UP000199459"/>
    </source>
</evidence>
<dbReference type="InterPro" id="IPR002781">
    <property type="entry name" value="TM_pro_TauE-like"/>
</dbReference>
<dbReference type="Proteomes" id="UP000199459">
    <property type="component" value="Unassembled WGS sequence"/>
</dbReference>
<keyword evidence="2 5" id="KW-0812">Transmembrane</keyword>
<feature type="transmembrane region" description="Helical" evidence="5">
    <location>
        <begin position="253"/>
        <end position="270"/>
    </location>
</feature>
<feature type="transmembrane region" description="Helical" evidence="5">
    <location>
        <begin position="221"/>
        <end position="241"/>
    </location>
</feature>
<dbReference type="PANTHER" id="PTHR43483">
    <property type="entry name" value="MEMBRANE TRANSPORTER PROTEIN HI_0806-RELATED"/>
    <property type="match status" value="1"/>
</dbReference>
<dbReference type="STRING" id="917.SAMN05216326_10866"/>
<name>A0A1H8EEE1_9PROT</name>
<evidence type="ECO:0000256" key="4">
    <source>
        <dbReference type="ARBA" id="ARBA00023136"/>
    </source>
</evidence>
<keyword evidence="5" id="KW-1003">Cell membrane</keyword>
<gene>
    <name evidence="6" type="ORF">SAMN05216325_10974</name>
</gene>
<accession>A0A1H8EEE1</accession>
<evidence type="ECO:0000256" key="3">
    <source>
        <dbReference type="ARBA" id="ARBA00022989"/>
    </source>
</evidence>
<dbReference type="AlphaFoldDB" id="A0A1H8EEE1"/>
<evidence type="ECO:0000256" key="1">
    <source>
        <dbReference type="ARBA" id="ARBA00004141"/>
    </source>
</evidence>
<evidence type="ECO:0000256" key="5">
    <source>
        <dbReference type="RuleBase" id="RU363041"/>
    </source>
</evidence>
<keyword evidence="4 5" id="KW-0472">Membrane</keyword>
<reference evidence="6 7" key="1">
    <citation type="submission" date="2016-10" db="EMBL/GenBank/DDBJ databases">
        <authorList>
            <person name="de Groot N.N."/>
        </authorList>
    </citation>
    <scope>NUCLEOTIDE SEQUENCE [LARGE SCALE GENOMIC DNA]</scope>
    <source>
        <strain evidence="6 7">Nm22</strain>
    </source>
</reference>
<organism evidence="6 7">
    <name type="scientific">Nitrosomonas marina</name>
    <dbReference type="NCBI Taxonomy" id="917"/>
    <lineage>
        <taxon>Bacteria</taxon>
        <taxon>Pseudomonadati</taxon>
        <taxon>Pseudomonadota</taxon>
        <taxon>Betaproteobacteria</taxon>
        <taxon>Nitrosomonadales</taxon>
        <taxon>Nitrosomonadaceae</taxon>
        <taxon>Nitrosomonas</taxon>
    </lineage>
</organism>
<feature type="transmembrane region" description="Helical" evidence="5">
    <location>
        <begin position="101"/>
        <end position="122"/>
    </location>
</feature>
<comment type="subcellular location">
    <subcellularLocation>
        <location evidence="5">Cell membrane</location>
        <topology evidence="5">Multi-pass membrane protein</topology>
    </subcellularLocation>
    <subcellularLocation>
        <location evidence="1">Membrane</location>
        <topology evidence="1">Multi-pass membrane protein</topology>
    </subcellularLocation>
</comment>
<evidence type="ECO:0000313" key="6">
    <source>
        <dbReference type="EMBL" id="SEN17843.1"/>
    </source>
</evidence>
<keyword evidence="3 5" id="KW-1133">Transmembrane helix</keyword>